<dbReference type="GO" id="GO:0008764">
    <property type="term" value="F:UDP-N-acetylmuramoylalanine-D-glutamate ligase activity"/>
    <property type="evidence" value="ECO:0007669"/>
    <property type="project" value="InterPro"/>
</dbReference>
<dbReference type="EMBL" id="CAEZTM010000001">
    <property type="protein sequence ID" value="CAB4560202.1"/>
    <property type="molecule type" value="Genomic_DNA"/>
</dbReference>
<gene>
    <name evidence="4" type="ORF">UFOPK1684_00018</name>
</gene>
<organism evidence="4">
    <name type="scientific">freshwater metagenome</name>
    <dbReference type="NCBI Taxonomy" id="449393"/>
    <lineage>
        <taxon>unclassified sequences</taxon>
        <taxon>metagenomes</taxon>
        <taxon>ecological metagenomes</taxon>
    </lineage>
</organism>
<sequence length="335" mass="35008">MAQPLMASLLDSLTSWHSDWSGVRVVVVGLDATGFAVVDTLVELGAEVLAVAPDAKSDVVRICEVIGAGVHVSGDVLSRVQAALGHTADLAIVSPDVSSDDPVAGALLGGGVPVWSDVDFAWRVRDKNDVVAQWILVVGETDGPRIADLAARILVADGRSARHVGLESAPLLDALRDPEPYTTLIIVAGSTGVGWWQRYPEALRRPALTVSLGDAGVTPSGARFDATTTACVYRRSVGPTEEMVKDADVLEGARAIGIGLDSPGMSDLGLVEGILCDRAFLEDRAHQALEISTTEELEEAGWVIPDDLPTILAAVAIARSYDVSPALIAGVVTLP</sequence>
<evidence type="ECO:0000256" key="2">
    <source>
        <dbReference type="ARBA" id="ARBA00022741"/>
    </source>
</evidence>
<keyword evidence="2" id="KW-0547">Nucleotide-binding</keyword>
<dbReference type="PANTHER" id="PTHR43692">
    <property type="entry name" value="UDP-N-ACETYLMURAMOYLALANINE--D-GLUTAMATE LIGASE"/>
    <property type="match status" value="1"/>
</dbReference>
<protein>
    <submittedName>
        <fullName evidence="4">Unannotated protein</fullName>
    </submittedName>
</protein>
<evidence type="ECO:0000313" key="4">
    <source>
        <dbReference type="EMBL" id="CAB4560202.1"/>
    </source>
</evidence>
<reference evidence="4" key="1">
    <citation type="submission" date="2020-05" db="EMBL/GenBank/DDBJ databases">
        <authorList>
            <person name="Chiriac C."/>
            <person name="Salcher M."/>
            <person name="Ghai R."/>
            <person name="Kavagutti S V."/>
        </authorList>
    </citation>
    <scope>NUCLEOTIDE SEQUENCE</scope>
</reference>
<dbReference type="PANTHER" id="PTHR43692:SF1">
    <property type="entry name" value="UDP-N-ACETYLMURAMOYLALANINE--D-GLUTAMATE LIGASE"/>
    <property type="match status" value="1"/>
</dbReference>
<dbReference type="GO" id="GO:0005737">
    <property type="term" value="C:cytoplasm"/>
    <property type="evidence" value="ECO:0007669"/>
    <property type="project" value="InterPro"/>
</dbReference>
<evidence type="ECO:0000256" key="1">
    <source>
        <dbReference type="ARBA" id="ARBA00022598"/>
    </source>
</evidence>
<accession>A0A6J6D8M7</accession>
<dbReference type="GO" id="GO:0051301">
    <property type="term" value="P:cell division"/>
    <property type="evidence" value="ECO:0007669"/>
    <property type="project" value="InterPro"/>
</dbReference>
<dbReference type="InterPro" id="IPR005762">
    <property type="entry name" value="MurD"/>
</dbReference>
<dbReference type="Gene3D" id="3.40.50.720">
    <property type="entry name" value="NAD(P)-binding Rossmann-like Domain"/>
    <property type="match status" value="1"/>
</dbReference>
<dbReference type="GO" id="GO:0005524">
    <property type="term" value="F:ATP binding"/>
    <property type="evidence" value="ECO:0007669"/>
    <property type="project" value="UniProtKB-KW"/>
</dbReference>
<evidence type="ECO:0000256" key="3">
    <source>
        <dbReference type="ARBA" id="ARBA00022840"/>
    </source>
</evidence>
<keyword evidence="3" id="KW-0067">ATP-binding</keyword>
<keyword evidence="1" id="KW-0436">Ligase</keyword>
<dbReference type="GO" id="GO:0008360">
    <property type="term" value="P:regulation of cell shape"/>
    <property type="evidence" value="ECO:0007669"/>
    <property type="project" value="InterPro"/>
</dbReference>
<dbReference type="AlphaFoldDB" id="A0A6J6D8M7"/>
<proteinExistence type="predicted"/>
<name>A0A6J6D8M7_9ZZZZ</name>
<dbReference type="SUPFAM" id="SSF51984">
    <property type="entry name" value="MurCD N-terminal domain"/>
    <property type="match status" value="1"/>
</dbReference>